<evidence type="ECO:0000313" key="3">
    <source>
        <dbReference type="Proteomes" id="UP000031971"/>
    </source>
</evidence>
<comment type="caution">
    <text evidence="2">The sequence shown here is derived from an EMBL/GenBank/DDBJ whole genome shotgun (WGS) entry which is preliminary data.</text>
</comment>
<protein>
    <submittedName>
        <fullName evidence="2">Methionyl-tRNA formyltransferase</fullName>
    </submittedName>
</protein>
<dbReference type="InterPro" id="IPR002376">
    <property type="entry name" value="Formyl_transf_N"/>
</dbReference>
<dbReference type="PANTHER" id="PTHR11138:SF5">
    <property type="entry name" value="METHIONYL-TRNA FORMYLTRANSFERASE, MITOCHONDRIAL"/>
    <property type="match status" value="1"/>
</dbReference>
<keyword evidence="2" id="KW-0808">Transferase</keyword>
<dbReference type="Gene3D" id="3.40.50.12230">
    <property type="match status" value="1"/>
</dbReference>
<keyword evidence="3" id="KW-1185">Reference proteome</keyword>
<dbReference type="InterPro" id="IPR036477">
    <property type="entry name" value="Formyl_transf_N_sf"/>
</dbReference>
<dbReference type="Pfam" id="PF00551">
    <property type="entry name" value="Formyl_trans_N"/>
    <property type="match status" value="1"/>
</dbReference>
<organism evidence="2 3">
    <name type="scientific">Paramagnetospirillum magnetotacticum MS-1</name>
    <dbReference type="NCBI Taxonomy" id="272627"/>
    <lineage>
        <taxon>Bacteria</taxon>
        <taxon>Pseudomonadati</taxon>
        <taxon>Pseudomonadota</taxon>
        <taxon>Alphaproteobacteria</taxon>
        <taxon>Rhodospirillales</taxon>
        <taxon>Magnetospirillaceae</taxon>
        <taxon>Paramagnetospirillum</taxon>
    </lineage>
</organism>
<accession>A0A0C2UCZ2</accession>
<dbReference type="EMBL" id="JXSL01000024">
    <property type="protein sequence ID" value="KIL99377.1"/>
    <property type="molecule type" value="Genomic_DNA"/>
</dbReference>
<dbReference type="SUPFAM" id="SSF53328">
    <property type="entry name" value="Formyltransferase"/>
    <property type="match status" value="1"/>
</dbReference>
<evidence type="ECO:0000313" key="2">
    <source>
        <dbReference type="EMBL" id="KIL99377.1"/>
    </source>
</evidence>
<evidence type="ECO:0000259" key="1">
    <source>
        <dbReference type="Pfam" id="PF00551"/>
    </source>
</evidence>
<dbReference type="GO" id="GO:0004479">
    <property type="term" value="F:methionyl-tRNA formyltransferase activity"/>
    <property type="evidence" value="ECO:0007669"/>
    <property type="project" value="TreeGrafter"/>
</dbReference>
<dbReference type="PANTHER" id="PTHR11138">
    <property type="entry name" value="METHIONYL-TRNA FORMYLTRANSFERASE"/>
    <property type="match status" value="1"/>
</dbReference>
<name>A0A0C2UCZ2_PARME</name>
<proteinExistence type="predicted"/>
<dbReference type="Proteomes" id="UP000031971">
    <property type="component" value="Unassembled WGS sequence"/>
</dbReference>
<dbReference type="STRING" id="272627.CCC_04148"/>
<dbReference type="AlphaFoldDB" id="A0A0C2UCZ2"/>
<feature type="domain" description="Formyl transferase N-terminal" evidence="1">
    <location>
        <begin position="63"/>
        <end position="141"/>
    </location>
</feature>
<gene>
    <name evidence="2" type="ORF">CCC_04148</name>
</gene>
<reference evidence="2 3" key="1">
    <citation type="submission" date="2015-01" db="EMBL/GenBank/DDBJ databases">
        <title>Genome Sequence of Magnetospirillum magnetotacticum Strain MS-1.</title>
        <authorList>
            <person name="Marinov G.K."/>
            <person name="Smalley M.D."/>
            <person name="DeSalvo G."/>
        </authorList>
    </citation>
    <scope>NUCLEOTIDE SEQUENCE [LARGE SCALE GENOMIC DNA]</scope>
    <source>
        <strain evidence="2 3">MS-1</strain>
    </source>
</reference>
<sequence>MMAKYKGRGAMLDTILLLAGEAERPVLADRLRRAEPMIRVMEIASVKDLPAELGSARLLAFLFPEIVPVAALEGLGYGAYNIHPGPPDYPGWAPVSFALYDGVTQFGATLHEMAARADSGIICDVESFAIPPDADMTRLSELVYGASLRLFERWVEGVVSPLRLPRLPIPWGERRCTRKGFAELSRIPEDASEEERLRRIRAVGAEIR</sequence>